<dbReference type="SUPFAM" id="SSF53822">
    <property type="entry name" value="Periplasmic binding protein-like I"/>
    <property type="match status" value="1"/>
</dbReference>
<evidence type="ECO:0000256" key="2">
    <source>
        <dbReference type="ARBA" id="ARBA00022729"/>
    </source>
</evidence>
<evidence type="ECO:0000256" key="1">
    <source>
        <dbReference type="ARBA" id="ARBA00010062"/>
    </source>
</evidence>
<dbReference type="AlphaFoldDB" id="A0A4Y8MG94"/>
<protein>
    <submittedName>
        <fullName evidence="5">Branched-chain amino acid ABC transporter substrate-binding protein</fullName>
    </submittedName>
</protein>
<accession>A0A4Y8MG94</accession>
<organism evidence="5 6">
    <name type="scientific">Paraburkholderia dipogonis</name>
    <dbReference type="NCBI Taxonomy" id="1211383"/>
    <lineage>
        <taxon>Bacteria</taxon>
        <taxon>Pseudomonadati</taxon>
        <taxon>Pseudomonadota</taxon>
        <taxon>Betaproteobacteria</taxon>
        <taxon>Burkholderiales</taxon>
        <taxon>Burkholderiaceae</taxon>
        <taxon>Paraburkholderia</taxon>
    </lineage>
</organism>
<sequence>MKLFKATLFALSVAIAAGSGAAFADQEPVKIGVPTALTGSLADLGDQVKRAVTFAVDEANAAGGVDGRKVEARFMDDQGRADAARQQGEKLALDGYRLLTGTIQSGEGLAMAPMLQRWDALYLATINKANEVTGVSCNPRMFRVNRPDNADTTVVKPWLATRKEDKWAIIGTDSTWGHNAGTSFGDAAKQLKHQIVSEAYAPVGTNDFAPYIQAIANAGAQGVWVALSGRDAVNFVNQATQFRLFSKVVVAGVTYASDNMVKASGDNLKGAWTVINYSSTLDTPANKKFVADWAKKYPGTWPTNFEGETYIGMQVLFQAIAKAHSVKPADVVGALSGGTFNTIYGTQRMRSEDHQLVAPNFFGVVEQVDGKLRPVIKMTVPPDVATPSPTGSCKLRS</sequence>
<comment type="caution">
    <text evidence="5">The sequence shown here is derived from an EMBL/GenBank/DDBJ whole genome shotgun (WGS) entry which is preliminary data.</text>
</comment>
<dbReference type="EMBL" id="SNVI01000008">
    <property type="protein sequence ID" value="TFE36486.1"/>
    <property type="molecule type" value="Genomic_DNA"/>
</dbReference>
<feature type="signal peptide" evidence="3">
    <location>
        <begin position="1"/>
        <end position="24"/>
    </location>
</feature>
<comment type="similarity">
    <text evidence="1">Belongs to the leucine-binding protein family.</text>
</comment>
<dbReference type="PANTHER" id="PTHR30483:SF37">
    <property type="entry name" value="ABC TRANSPORTER SUBSTRATE-BINDING PROTEIN"/>
    <property type="match status" value="1"/>
</dbReference>
<dbReference type="RefSeq" id="WP_134466588.1">
    <property type="nucleotide sequence ID" value="NZ_SNVI01000008.1"/>
</dbReference>
<proteinExistence type="inferred from homology"/>
<name>A0A4Y8MG94_9BURK</name>
<dbReference type="Gene3D" id="3.40.50.2300">
    <property type="match status" value="2"/>
</dbReference>
<dbReference type="InterPro" id="IPR028081">
    <property type="entry name" value="Leu-bd"/>
</dbReference>
<dbReference type="Pfam" id="PF13458">
    <property type="entry name" value="Peripla_BP_6"/>
    <property type="match status" value="1"/>
</dbReference>
<feature type="chain" id="PRO_5021408217" evidence="3">
    <location>
        <begin position="25"/>
        <end position="397"/>
    </location>
</feature>
<gene>
    <name evidence="5" type="ORF">E2553_42860</name>
</gene>
<dbReference type="InterPro" id="IPR028082">
    <property type="entry name" value="Peripla_BP_I"/>
</dbReference>
<keyword evidence="2 3" id="KW-0732">Signal</keyword>
<evidence type="ECO:0000256" key="3">
    <source>
        <dbReference type="SAM" id="SignalP"/>
    </source>
</evidence>
<dbReference type="CDD" id="cd19989">
    <property type="entry name" value="PBP1_SBP-like"/>
    <property type="match status" value="1"/>
</dbReference>
<dbReference type="Proteomes" id="UP000297385">
    <property type="component" value="Unassembled WGS sequence"/>
</dbReference>
<dbReference type="PANTHER" id="PTHR30483">
    <property type="entry name" value="LEUCINE-SPECIFIC-BINDING PROTEIN"/>
    <property type="match status" value="1"/>
</dbReference>
<evidence type="ECO:0000259" key="4">
    <source>
        <dbReference type="Pfam" id="PF13458"/>
    </source>
</evidence>
<dbReference type="InterPro" id="IPR051010">
    <property type="entry name" value="BCAA_transport"/>
</dbReference>
<evidence type="ECO:0000313" key="5">
    <source>
        <dbReference type="EMBL" id="TFE36486.1"/>
    </source>
</evidence>
<feature type="domain" description="Leucine-binding protein" evidence="4">
    <location>
        <begin position="28"/>
        <end position="366"/>
    </location>
</feature>
<reference evidence="5 6" key="1">
    <citation type="submission" date="2019-03" db="EMBL/GenBank/DDBJ databases">
        <title>Complete Genome Sequence of Paraburkholderia dipogonis ICMP 19430T, a Nitrogen-fixing Symbiont of the South African Invasive Legume Dipogon lignosus in New Zealand.</title>
        <authorList>
            <person name="De Meyer S.E."/>
        </authorList>
    </citation>
    <scope>NUCLEOTIDE SEQUENCE [LARGE SCALE GENOMIC DNA]</scope>
    <source>
        <strain evidence="5 6">ICMP 19430</strain>
    </source>
</reference>
<evidence type="ECO:0000313" key="6">
    <source>
        <dbReference type="Proteomes" id="UP000297385"/>
    </source>
</evidence>